<comment type="similarity">
    <text evidence="1">Belongs to the ArsC family.</text>
</comment>
<dbReference type="PANTHER" id="PTHR34386:SF1">
    <property type="entry name" value="GLUTAREDOXIN-LIKE PROTEIN NRDH"/>
    <property type="match status" value="1"/>
</dbReference>
<evidence type="ECO:0000313" key="4">
    <source>
        <dbReference type="Proteomes" id="UP000230353"/>
    </source>
</evidence>
<dbReference type="PANTHER" id="PTHR34386">
    <property type="entry name" value="GLUTAREDOXIN"/>
    <property type="match status" value="1"/>
</dbReference>
<dbReference type="InterPro" id="IPR011911">
    <property type="entry name" value="GlrX_YruB"/>
</dbReference>
<dbReference type="SUPFAM" id="SSF52833">
    <property type="entry name" value="Thioredoxin-like"/>
    <property type="match status" value="1"/>
</dbReference>
<evidence type="ECO:0000259" key="2">
    <source>
        <dbReference type="PROSITE" id="PS50404"/>
    </source>
</evidence>
<dbReference type="NCBIfam" id="TIGR02196">
    <property type="entry name" value="GlrX_YruB"/>
    <property type="match status" value="1"/>
</dbReference>
<dbReference type="AlphaFoldDB" id="A0A2H0WLN1"/>
<feature type="domain" description="GST N-terminal" evidence="2">
    <location>
        <begin position="2"/>
        <end position="77"/>
    </location>
</feature>
<comment type="caution">
    <text evidence="3">The sequence shown here is derived from an EMBL/GenBank/DDBJ whole genome shotgun (WGS) entry which is preliminary data.</text>
</comment>
<sequence>MQKVFIYSAPTCGYCQMAKEWFKENNIEYEEFDVSTDEAKRNELVEKTRQMAIPVIEINGETIVGFDKAKLSELLGV</sequence>
<dbReference type="InterPro" id="IPR002109">
    <property type="entry name" value="Glutaredoxin"/>
</dbReference>
<organism evidence="3 4">
    <name type="scientific">Candidatus Tagabacteria bacterium CG09_land_8_20_14_0_10_41_14</name>
    <dbReference type="NCBI Taxonomy" id="1975021"/>
    <lineage>
        <taxon>Bacteria</taxon>
        <taxon>Candidatus Tagaibacteriota</taxon>
    </lineage>
</organism>
<evidence type="ECO:0000313" key="3">
    <source>
        <dbReference type="EMBL" id="PIS13572.1"/>
    </source>
</evidence>
<dbReference type="InterPro" id="IPR004045">
    <property type="entry name" value="Glutathione_S-Trfase_N"/>
</dbReference>
<dbReference type="CDD" id="cd02976">
    <property type="entry name" value="NrdH"/>
    <property type="match status" value="1"/>
</dbReference>
<dbReference type="GO" id="GO:0009055">
    <property type="term" value="F:electron transfer activity"/>
    <property type="evidence" value="ECO:0007669"/>
    <property type="project" value="TreeGrafter"/>
</dbReference>
<dbReference type="PROSITE" id="PS50404">
    <property type="entry name" value="GST_NTER"/>
    <property type="match status" value="1"/>
</dbReference>
<dbReference type="PROSITE" id="PS51353">
    <property type="entry name" value="ARSC"/>
    <property type="match status" value="1"/>
</dbReference>
<dbReference type="InterPro" id="IPR051548">
    <property type="entry name" value="Grx-like_ET"/>
</dbReference>
<dbReference type="InterPro" id="IPR006660">
    <property type="entry name" value="Arsenate_reductase-like"/>
</dbReference>
<dbReference type="PROSITE" id="PS51354">
    <property type="entry name" value="GLUTAREDOXIN_2"/>
    <property type="match status" value="1"/>
</dbReference>
<gene>
    <name evidence="3" type="ORF">COT67_01000</name>
</gene>
<reference evidence="4" key="1">
    <citation type="submission" date="2017-09" db="EMBL/GenBank/DDBJ databases">
        <title>Depth-based differentiation of microbial function through sediment-hosted aquifers and enrichment of novel symbionts in the deep terrestrial subsurface.</title>
        <authorList>
            <person name="Probst A.J."/>
            <person name="Ladd B."/>
            <person name="Jarett J.K."/>
            <person name="Geller-Mcgrath D.E."/>
            <person name="Sieber C.M.K."/>
            <person name="Emerson J.B."/>
            <person name="Anantharaman K."/>
            <person name="Thomas B.C."/>
            <person name="Malmstrom R."/>
            <person name="Stieglmeier M."/>
            <person name="Klingl A."/>
            <person name="Woyke T."/>
            <person name="Ryan C.M."/>
            <person name="Banfield J.F."/>
        </authorList>
    </citation>
    <scope>NUCLEOTIDE SEQUENCE [LARGE SCALE GENOMIC DNA]</scope>
</reference>
<accession>A0A2H0WLN1</accession>
<dbReference type="Pfam" id="PF00462">
    <property type="entry name" value="Glutaredoxin"/>
    <property type="match status" value="1"/>
</dbReference>
<evidence type="ECO:0000256" key="1">
    <source>
        <dbReference type="PROSITE-ProRule" id="PRU01282"/>
    </source>
</evidence>
<dbReference type="GO" id="GO:0045454">
    <property type="term" value="P:cell redox homeostasis"/>
    <property type="evidence" value="ECO:0007669"/>
    <property type="project" value="TreeGrafter"/>
</dbReference>
<name>A0A2H0WLN1_9BACT</name>
<proteinExistence type="inferred from homology"/>
<dbReference type="Proteomes" id="UP000230353">
    <property type="component" value="Unassembled WGS sequence"/>
</dbReference>
<protein>
    <submittedName>
        <fullName evidence="3">NrdH-redoxin</fullName>
    </submittedName>
</protein>
<dbReference type="Gene3D" id="3.40.30.10">
    <property type="entry name" value="Glutaredoxin"/>
    <property type="match status" value="1"/>
</dbReference>
<dbReference type="EMBL" id="PEZL01000014">
    <property type="protein sequence ID" value="PIS13572.1"/>
    <property type="molecule type" value="Genomic_DNA"/>
</dbReference>
<dbReference type="InterPro" id="IPR036249">
    <property type="entry name" value="Thioredoxin-like_sf"/>
</dbReference>